<evidence type="ECO:0000256" key="2">
    <source>
        <dbReference type="ARBA" id="ARBA00022448"/>
    </source>
</evidence>
<gene>
    <name evidence="8" type="ORF">BJY26_001373</name>
</gene>
<dbReference type="GO" id="GO:0055085">
    <property type="term" value="P:transmembrane transport"/>
    <property type="evidence" value="ECO:0007669"/>
    <property type="project" value="InterPro"/>
</dbReference>
<keyword evidence="3 6" id="KW-0812">Transmembrane</keyword>
<dbReference type="InterPro" id="IPR035906">
    <property type="entry name" value="MetI-like_sf"/>
</dbReference>
<accession>A0A7Z0A9Y6</accession>
<dbReference type="PROSITE" id="PS50928">
    <property type="entry name" value="ABC_TM1"/>
    <property type="match status" value="1"/>
</dbReference>
<dbReference type="GO" id="GO:0031460">
    <property type="term" value="P:glycine betaine transport"/>
    <property type="evidence" value="ECO:0007669"/>
    <property type="project" value="TreeGrafter"/>
</dbReference>
<organism evidence="8 9">
    <name type="scientific">Spelaeicoccus albus</name>
    <dbReference type="NCBI Taxonomy" id="1280376"/>
    <lineage>
        <taxon>Bacteria</taxon>
        <taxon>Bacillati</taxon>
        <taxon>Actinomycetota</taxon>
        <taxon>Actinomycetes</taxon>
        <taxon>Micrococcales</taxon>
        <taxon>Brevibacteriaceae</taxon>
        <taxon>Spelaeicoccus</taxon>
    </lineage>
</organism>
<dbReference type="InterPro" id="IPR051204">
    <property type="entry name" value="ABC_transp_perm/SBD"/>
</dbReference>
<proteinExistence type="inferred from homology"/>
<dbReference type="AlphaFoldDB" id="A0A7Z0A9Y6"/>
<dbReference type="GO" id="GO:0005886">
    <property type="term" value="C:plasma membrane"/>
    <property type="evidence" value="ECO:0007669"/>
    <property type="project" value="UniProtKB-SubCell"/>
</dbReference>
<dbReference type="CDD" id="cd06261">
    <property type="entry name" value="TM_PBP2"/>
    <property type="match status" value="1"/>
</dbReference>
<evidence type="ECO:0000256" key="4">
    <source>
        <dbReference type="ARBA" id="ARBA00022989"/>
    </source>
</evidence>
<dbReference type="RefSeq" id="WP_218852304.1">
    <property type="nucleotide sequence ID" value="NZ_JACBZP010000001.1"/>
</dbReference>
<dbReference type="PANTHER" id="PTHR30177">
    <property type="entry name" value="GLYCINE BETAINE/L-PROLINE TRANSPORT SYSTEM PERMEASE PROTEIN PROW"/>
    <property type="match status" value="1"/>
</dbReference>
<evidence type="ECO:0000259" key="7">
    <source>
        <dbReference type="PROSITE" id="PS50928"/>
    </source>
</evidence>
<comment type="subcellular location">
    <subcellularLocation>
        <location evidence="6">Cell membrane</location>
        <topology evidence="6">Multi-pass membrane protein</topology>
    </subcellularLocation>
    <subcellularLocation>
        <location evidence="1">Membrane</location>
        <topology evidence="1">Multi-pass membrane protein</topology>
    </subcellularLocation>
</comment>
<evidence type="ECO:0000256" key="1">
    <source>
        <dbReference type="ARBA" id="ARBA00004141"/>
    </source>
</evidence>
<evidence type="ECO:0000256" key="6">
    <source>
        <dbReference type="RuleBase" id="RU363032"/>
    </source>
</evidence>
<evidence type="ECO:0000313" key="9">
    <source>
        <dbReference type="Proteomes" id="UP000539111"/>
    </source>
</evidence>
<reference evidence="8 9" key="1">
    <citation type="submission" date="2020-07" db="EMBL/GenBank/DDBJ databases">
        <title>Sequencing the genomes of 1000 actinobacteria strains.</title>
        <authorList>
            <person name="Klenk H.-P."/>
        </authorList>
    </citation>
    <scope>NUCLEOTIDE SEQUENCE [LARGE SCALE GENOMIC DNA]</scope>
    <source>
        <strain evidence="8 9">DSM 26341</strain>
    </source>
</reference>
<feature type="domain" description="ABC transmembrane type-1" evidence="7">
    <location>
        <begin position="50"/>
        <end position="232"/>
    </location>
</feature>
<dbReference type="InterPro" id="IPR000515">
    <property type="entry name" value="MetI-like"/>
</dbReference>
<dbReference type="Proteomes" id="UP000539111">
    <property type="component" value="Unassembled WGS sequence"/>
</dbReference>
<evidence type="ECO:0000256" key="5">
    <source>
        <dbReference type="ARBA" id="ARBA00023136"/>
    </source>
</evidence>
<dbReference type="Pfam" id="PF00528">
    <property type="entry name" value="BPD_transp_1"/>
    <property type="match status" value="1"/>
</dbReference>
<keyword evidence="4 6" id="KW-1133">Transmembrane helix</keyword>
<comment type="caution">
    <text evidence="8">The sequence shown here is derived from an EMBL/GenBank/DDBJ whole genome shotgun (WGS) entry which is preliminary data.</text>
</comment>
<keyword evidence="2 6" id="KW-0813">Transport</keyword>
<evidence type="ECO:0000256" key="3">
    <source>
        <dbReference type="ARBA" id="ARBA00022692"/>
    </source>
</evidence>
<name>A0A7Z0A9Y6_9MICO</name>
<comment type="similarity">
    <text evidence="6">Belongs to the binding-protein-dependent transport system permease family.</text>
</comment>
<dbReference type="EMBL" id="JACBZP010000001">
    <property type="protein sequence ID" value="NYI67067.1"/>
    <property type="molecule type" value="Genomic_DNA"/>
</dbReference>
<feature type="transmembrane region" description="Helical" evidence="6">
    <location>
        <begin position="211"/>
        <end position="233"/>
    </location>
</feature>
<dbReference type="SUPFAM" id="SSF161098">
    <property type="entry name" value="MetI-like"/>
    <property type="match status" value="1"/>
</dbReference>
<protein>
    <submittedName>
        <fullName evidence="8">Osmoprotectant transport system permease protein</fullName>
    </submittedName>
</protein>
<sequence length="246" mass="26127">MTYLLASGVLAAAKPVIPDYGTATPCVTHNGMFCTSWFLHQWPDVFGPALVQHIMLTVIAVVIGFILAFAAAIYAYRHNWAGPPFAGIAAFLYTIPPLALFELLVPLTGLSTLTVEIALVAYTLLVLYRNVLTGLQEVPPDIKRAAIGMGLTRTQILWRVELPMAVPAIVGGLRIVTVLTISLATIAAFVVDAGLGAPILKALQSPFNTQFIGAGALAVLLALAADGLLLLLGRALTPWARSRKAF</sequence>
<feature type="transmembrane region" description="Helical" evidence="6">
    <location>
        <begin position="107"/>
        <end position="128"/>
    </location>
</feature>
<evidence type="ECO:0000313" key="8">
    <source>
        <dbReference type="EMBL" id="NYI67067.1"/>
    </source>
</evidence>
<dbReference type="Gene3D" id="1.10.3720.10">
    <property type="entry name" value="MetI-like"/>
    <property type="match status" value="1"/>
</dbReference>
<feature type="transmembrane region" description="Helical" evidence="6">
    <location>
        <begin position="54"/>
        <end position="76"/>
    </location>
</feature>
<feature type="transmembrane region" description="Helical" evidence="6">
    <location>
        <begin position="83"/>
        <end position="101"/>
    </location>
</feature>
<feature type="transmembrane region" description="Helical" evidence="6">
    <location>
        <begin position="165"/>
        <end position="191"/>
    </location>
</feature>
<dbReference type="PANTHER" id="PTHR30177:SF4">
    <property type="entry name" value="OSMOPROTECTANT IMPORT PERMEASE PROTEIN OSMW"/>
    <property type="match status" value="1"/>
</dbReference>
<keyword evidence="9" id="KW-1185">Reference proteome</keyword>
<keyword evidence="5 6" id="KW-0472">Membrane</keyword>